<evidence type="ECO:0000313" key="1">
    <source>
        <dbReference type="EMBL" id="KAK8209108.1"/>
    </source>
</evidence>
<organism evidence="1 2">
    <name type="scientific">Zalaria obscura</name>
    <dbReference type="NCBI Taxonomy" id="2024903"/>
    <lineage>
        <taxon>Eukaryota</taxon>
        <taxon>Fungi</taxon>
        <taxon>Dikarya</taxon>
        <taxon>Ascomycota</taxon>
        <taxon>Pezizomycotina</taxon>
        <taxon>Dothideomycetes</taxon>
        <taxon>Dothideomycetidae</taxon>
        <taxon>Dothideales</taxon>
        <taxon>Zalariaceae</taxon>
        <taxon>Zalaria</taxon>
    </lineage>
</organism>
<sequence>MGDRRVYRRWTELLNGHSCAFLVPFWDLHSTDAGSLDSTVSVSSVGTAAASVFVSLEMYLLSLPSLLFAAAIAVAVPVAERAVGPAVTIDNGTVIGSSALGIDSFRGIPFALPPTGNRRLKPPQTITSTYPSGTLEAIGVPTACPQFYSQDDTTNIPDDILATVEDSPLFQTVTVSGEDCLTLNVQRPSTVTSSSKLPVLFWIYGVSLQVYYNDPIG</sequence>
<protein>
    <submittedName>
        <fullName evidence="1">Uncharacterized protein</fullName>
    </submittedName>
</protein>
<keyword evidence="2" id="KW-1185">Reference proteome</keyword>
<comment type="caution">
    <text evidence="1">The sequence shown here is derived from an EMBL/GenBank/DDBJ whole genome shotgun (WGS) entry which is preliminary data.</text>
</comment>
<evidence type="ECO:0000313" key="2">
    <source>
        <dbReference type="Proteomes" id="UP001320706"/>
    </source>
</evidence>
<gene>
    <name evidence="1" type="ORF">M8818_003803</name>
</gene>
<accession>A0ACC3SHV8</accession>
<name>A0ACC3SHV8_9PEZI</name>
<dbReference type="Proteomes" id="UP001320706">
    <property type="component" value="Unassembled WGS sequence"/>
</dbReference>
<reference evidence="1" key="1">
    <citation type="submission" date="2024-02" db="EMBL/GenBank/DDBJ databases">
        <title>Metagenome Assembled Genome of Zalaria obscura JY119.</title>
        <authorList>
            <person name="Vighnesh L."/>
            <person name="Jagadeeshwari U."/>
            <person name="Venkata Ramana C."/>
            <person name="Sasikala C."/>
        </authorList>
    </citation>
    <scope>NUCLEOTIDE SEQUENCE</scope>
    <source>
        <strain evidence="1">JY119</strain>
    </source>
</reference>
<proteinExistence type="predicted"/>
<dbReference type="EMBL" id="JAMKPW020000017">
    <property type="protein sequence ID" value="KAK8209108.1"/>
    <property type="molecule type" value="Genomic_DNA"/>
</dbReference>